<dbReference type="EMBL" id="NHYE01005063">
    <property type="protein sequence ID" value="PPQ78114.1"/>
    <property type="molecule type" value="Genomic_DNA"/>
</dbReference>
<evidence type="ECO:0000313" key="3">
    <source>
        <dbReference type="Proteomes" id="UP000284706"/>
    </source>
</evidence>
<evidence type="ECO:0000256" key="1">
    <source>
        <dbReference type="SAM" id="MobiDB-lite"/>
    </source>
</evidence>
<organism evidence="2 3">
    <name type="scientific">Gymnopilus dilepis</name>
    <dbReference type="NCBI Taxonomy" id="231916"/>
    <lineage>
        <taxon>Eukaryota</taxon>
        <taxon>Fungi</taxon>
        <taxon>Dikarya</taxon>
        <taxon>Basidiomycota</taxon>
        <taxon>Agaricomycotina</taxon>
        <taxon>Agaricomycetes</taxon>
        <taxon>Agaricomycetidae</taxon>
        <taxon>Agaricales</taxon>
        <taxon>Agaricineae</taxon>
        <taxon>Hymenogastraceae</taxon>
        <taxon>Gymnopilus</taxon>
    </lineage>
</organism>
<feature type="non-terminal residue" evidence="2">
    <location>
        <position position="1"/>
    </location>
</feature>
<name>A0A409WHX1_9AGAR</name>
<evidence type="ECO:0000313" key="2">
    <source>
        <dbReference type="EMBL" id="PPQ78114.1"/>
    </source>
</evidence>
<dbReference type="InParanoid" id="A0A409WHX1"/>
<keyword evidence="3" id="KW-1185">Reference proteome</keyword>
<dbReference type="Proteomes" id="UP000284706">
    <property type="component" value="Unassembled WGS sequence"/>
</dbReference>
<accession>A0A409WHX1</accession>
<feature type="compositionally biased region" description="Low complexity" evidence="1">
    <location>
        <begin position="1"/>
        <end position="16"/>
    </location>
</feature>
<feature type="region of interest" description="Disordered" evidence="1">
    <location>
        <begin position="1"/>
        <end position="21"/>
    </location>
</feature>
<sequence>SATAEKTTSASSAAPTRGSVRGVLSAGPRYIKSYPRGSEMRKLRAYVPTTSVVLRGRGNGLPRRTKLYHTPTHKAWQKGYSEVADEEKATWVAERVEEGKRGKQHIAVCKEWHKSTNPTWFQRSIPSSWFVSCELPCIIALY</sequence>
<protein>
    <submittedName>
        <fullName evidence="2">Uncharacterized protein</fullName>
    </submittedName>
</protein>
<gene>
    <name evidence="2" type="ORF">CVT26_007518</name>
</gene>
<reference evidence="2 3" key="1">
    <citation type="journal article" date="2018" name="Evol. Lett.">
        <title>Horizontal gene cluster transfer increased hallucinogenic mushroom diversity.</title>
        <authorList>
            <person name="Reynolds H.T."/>
            <person name="Vijayakumar V."/>
            <person name="Gluck-Thaler E."/>
            <person name="Korotkin H.B."/>
            <person name="Matheny P.B."/>
            <person name="Slot J.C."/>
        </authorList>
    </citation>
    <scope>NUCLEOTIDE SEQUENCE [LARGE SCALE GENOMIC DNA]</scope>
    <source>
        <strain evidence="2 3">SRW20</strain>
    </source>
</reference>
<dbReference type="AlphaFoldDB" id="A0A409WHX1"/>
<proteinExistence type="predicted"/>
<comment type="caution">
    <text evidence="2">The sequence shown here is derived from an EMBL/GenBank/DDBJ whole genome shotgun (WGS) entry which is preliminary data.</text>
</comment>